<evidence type="ECO:0000313" key="2">
    <source>
        <dbReference type="EMBL" id="KAJ5194418.1"/>
    </source>
</evidence>
<dbReference type="Gene3D" id="3.10.129.10">
    <property type="entry name" value="Hotdog Thioesterase"/>
    <property type="match status" value="1"/>
</dbReference>
<dbReference type="EMBL" id="JAPQKP010000004">
    <property type="protein sequence ID" value="KAJ5194418.1"/>
    <property type="molecule type" value="Genomic_DNA"/>
</dbReference>
<dbReference type="PANTHER" id="PTHR47260">
    <property type="entry name" value="UPF0644 PROTEIN PB2B4.06"/>
    <property type="match status" value="1"/>
</dbReference>
<dbReference type="OrthoDB" id="506431at2759"/>
<organism evidence="2 3">
    <name type="scientific">Penicillium cf. griseofulvum</name>
    <dbReference type="NCBI Taxonomy" id="2972120"/>
    <lineage>
        <taxon>Eukaryota</taxon>
        <taxon>Fungi</taxon>
        <taxon>Dikarya</taxon>
        <taxon>Ascomycota</taxon>
        <taxon>Pezizomycotina</taxon>
        <taxon>Eurotiomycetes</taxon>
        <taxon>Eurotiomycetidae</taxon>
        <taxon>Eurotiales</taxon>
        <taxon>Aspergillaceae</taxon>
        <taxon>Penicillium</taxon>
    </lineage>
</organism>
<dbReference type="InterPro" id="IPR029069">
    <property type="entry name" value="HotDog_dom_sf"/>
</dbReference>
<evidence type="ECO:0000259" key="1">
    <source>
        <dbReference type="Pfam" id="PF03061"/>
    </source>
</evidence>
<gene>
    <name evidence="2" type="ORF">N7472_006884</name>
</gene>
<feature type="domain" description="Thioesterase" evidence="1">
    <location>
        <begin position="167"/>
        <end position="242"/>
    </location>
</feature>
<sequence length="265" mass="29699">MIHYRSILQPALRQYSRQTQSVWRPAVRNVSTAAQPNASRATSRWTRRLIYAGIFGTLGVGAGKWLDNKIAAPPVPGTSEDEMELKEIQRVFDIGLPIVQELRRDPDYVEKDVYENFADKHKTHRLTSGPLAGSRGLGLQKVFWNEKDKKVISVVFLGPGLEGWPTMVHGGALGTVVDENMGRIAIRHFPARTGVTANLELNYRTPVYSDNFYTLHTTLDQERSTDTKAYAKCEVRDMAGQLCVEATGLFVVPKTLKLSMVGEYF</sequence>
<evidence type="ECO:0000313" key="3">
    <source>
        <dbReference type="Proteomes" id="UP001150879"/>
    </source>
</evidence>
<accession>A0A9W9JCS6</accession>
<reference evidence="2" key="2">
    <citation type="journal article" date="2023" name="IMA Fungus">
        <title>Comparative genomic study of the Penicillium genus elucidates a diverse pangenome and 15 lateral gene transfer events.</title>
        <authorList>
            <person name="Petersen C."/>
            <person name="Sorensen T."/>
            <person name="Nielsen M.R."/>
            <person name="Sondergaard T.E."/>
            <person name="Sorensen J.L."/>
            <person name="Fitzpatrick D.A."/>
            <person name="Frisvad J.C."/>
            <person name="Nielsen K.L."/>
        </authorList>
    </citation>
    <scope>NUCLEOTIDE SEQUENCE</scope>
    <source>
        <strain evidence="2">IBT 16849</strain>
    </source>
</reference>
<comment type="caution">
    <text evidence="2">The sequence shown here is derived from an EMBL/GenBank/DDBJ whole genome shotgun (WGS) entry which is preliminary data.</text>
</comment>
<name>A0A9W9JCS6_9EURO</name>
<keyword evidence="3" id="KW-1185">Reference proteome</keyword>
<dbReference type="CDD" id="cd03443">
    <property type="entry name" value="PaaI_thioesterase"/>
    <property type="match status" value="1"/>
</dbReference>
<dbReference type="AlphaFoldDB" id="A0A9W9JCS6"/>
<dbReference type="SUPFAM" id="SSF54637">
    <property type="entry name" value="Thioesterase/thiol ester dehydrase-isomerase"/>
    <property type="match status" value="1"/>
</dbReference>
<reference evidence="2" key="1">
    <citation type="submission" date="2022-11" db="EMBL/GenBank/DDBJ databases">
        <authorList>
            <person name="Petersen C."/>
        </authorList>
    </citation>
    <scope>NUCLEOTIDE SEQUENCE</scope>
    <source>
        <strain evidence="2">IBT 16849</strain>
    </source>
</reference>
<dbReference type="InterPro" id="IPR006683">
    <property type="entry name" value="Thioestr_dom"/>
</dbReference>
<proteinExistence type="predicted"/>
<protein>
    <recommendedName>
        <fullName evidence="1">Thioesterase domain-containing protein</fullName>
    </recommendedName>
</protein>
<dbReference type="PANTHER" id="PTHR47260:SF1">
    <property type="entry name" value="UPF0644 PROTEIN PB2B4.06"/>
    <property type="match status" value="1"/>
</dbReference>
<dbReference type="Proteomes" id="UP001150879">
    <property type="component" value="Unassembled WGS sequence"/>
</dbReference>
<dbReference type="InterPro" id="IPR052061">
    <property type="entry name" value="PTE-AB_protein"/>
</dbReference>
<dbReference type="Pfam" id="PF03061">
    <property type="entry name" value="4HBT"/>
    <property type="match status" value="1"/>
</dbReference>